<name>A0A1H4UEE6_9PSEU</name>
<sequence length="637" mass="69550">MQGRDVVVAGRTTEMWERLFQPAERWGWEFVKPVPAAVSPEAGTPPIAEQVYAPQDYQLREKRSKRAWIGLLGYVVLAFVVALMAAGMVQAVAKQVPAAIEVTGWVVLGTGVLLAVWNLLRTRRRFSVMKRDYTTRYNGAVERYNQAYTSWQQRVAEHDRREARRVAEAMRWYPVQLTSRPARIDVFGGTEDGWASLLMTVGSTQLAAGSSVFLLDFTDLAVGDNLAVAAAAKGYPVAVQELPRDLAELGIIADLDATELAEVIAETMHTMNRTQFGADLRGLHIDLLTAVGERLSGPPTFAKLVAGLQVFRRVYDAGSDDTLSPDEVRKLNSYVDTVGSTEQTRNELQALEGELRGLARAERASETQTTAGFRALWPVRGYSVVATRSKTGRHRRLVEHIVFHRTLQELHTRESTGRETLIVAGADQIGLESLEAMARQARRAGVRLIFLVQHLRDDMQKLLGAAGTVTLLMQLGNGDEAANAAEFIGRGHKFELSQLTLQVGRTLTHGTSSTEGVSVGVQRSRGYTYGGSSGGSTGPSGSSSNSSSSWSTTNTTTHSRERNWSETVSQSEADSENRGMTAARVYEFEVEPTALQGLAPTAFVMVENGASGRRVLTGDCNPGTVLLDRVADRPRIG</sequence>
<gene>
    <name evidence="3" type="ORF">SAMN04489727_4629</name>
</gene>
<feature type="transmembrane region" description="Helical" evidence="2">
    <location>
        <begin position="98"/>
        <end position="120"/>
    </location>
</feature>
<organism evidence="3 4">
    <name type="scientific">Amycolatopsis tolypomycina</name>
    <dbReference type="NCBI Taxonomy" id="208445"/>
    <lineage>
        <taxon>Bacteria</taxon>
        <taxon>Bacillati</taxon>
        <taxon>Actinomycetota</taxon>
        <taxon>Actinomycetes</taxon>
        <taxon>Pseudonocardiales</taxon>
        <taxon>Pseudonocardiaceae</taxon>
        <taxon>Amycolatopsis</taxon>
    </lineage>
</organism>
<dbReference type="AlphaFoldDB" id="A0A1H4UEE6"/>
<feature type="transmembrane region" description="Helical" evidence="2">
    <location>
        <begin position="67"/>
        <end position="92"/>
    </location>
</feature>
<evidence type="ECO:0000256" key="2">
    <source>
        <dbReference type="SAM" id="Phobius"/>
    </source>
</evidence>
<evidence type="ECO:0000313" key="3">
    <source>
        <dbReference type="EMBL" id="SEC67119.1"/>
    </source>
</evidence>
<feature type="compositionally biased region" description="Low complexity" evidence="1">
    <location>
        <begin position="539"/>
        <end position="557"/>
    </location>
</feature>
<dbReference type="OrthoDB" id="3797687at2"/>
<evidence type="ECO:0000313" key="4">
    <source>
        <dbReference type="Proteomes" id="UP000199622"/>
    </source>
</evidence>
<feature type="compositionally biased region" description="Gly residues" evidence="1">
    <location>
        <begin position="528"/>
        <end position="538"/>
    </location>
</feature>
<dbReference type="RefSeq" id="WP_143060670.1">
    <property type="nucleotide sequence ID" value="NZ_FNSO01000004.1"/>
</dbReference>
<reference evidence="4" key="1">
    <citation type="submission" date="2016-10" db="EMBL/GenBank/DDBJ databases">
        <authorList>
            <person name="Varghese N."/>
            <person name="Submissions S."/>
        </authorList>
    </citation>
    <scope>NUCLEOTIDE SEQUENCE [LARGE SCALE GENOMIC DNA]</scope>
    <source>
        <strain evidence="4">DSM 44544</strain>
    </source>
</reference>
<keyword evidence="2" id="KW-0472">Membrane</keyword>
<keyword evidence="4" id="KW-1185">Reference proteome</keyword>
<proteinExistence type="predicted"/>
<keyword evidence="2" id="KW-0812">Transmembrane</keyword>
<dbReference type="EMBL" id="FNSO01000004">
    <property type="protein sequence ID" value="SEC67119.1"/>
    <property type="molecule type" value="Genomic_DNA"/>
</dbReference>
<protein>
    <submittedName>
        <fullName evidence="3">Uncharacterized membrane protein, DUF485 family</fullName>
    </submittedName>
</protein>
<dbReference type="STRING" id="208445.SAMN04489727_4629"/>
<evidence type="ECO:0000256" key="1">
    <source>
        <dbReference type="SAM" id="MobiDB-lite"/>
    </source>
</evidence>
<dbReference type="Proteomes" id="UP000199622">
    <property type="component" value="Unassembled WGS sequence"/>
</dbReference>
<keyword evidence="2" id="KW-1133">Transmembrane helix</keyword>
<accession>A0A1H4UEE6</accession>
<feature type="region of interest" description="Disordered" evidence="1">
    <location>
        <begin position="508"/>
        <end position="578"/>
    </location>
</feature>